<accession>A0A842HTR1</accession>
<evidence type="ECO:0000313" key="2">
    <source>
        <dbReference type="Proteomes" id="UP000545386"/>
    </source>
</evidence>
<name>A0A842HTR1_9BURK</name>
<dbReference type="EMBL" id="JACJUU010000017">
    <property type="protein sequence ID" value="MBC2771012.1"/>
    <property type="molecule type" value="Genomic_DNA"/>
</dbReference>
<keyword evidence="2" id="KW-1185">Reference proteome</keyword>
<dbReference type="AlphaFoldDB" id="A0A842HTR1"/>
<reference evidence="1 2" key="1">
    <citation type="submission" date="2020-08" db="EMBL/GenBank/DDBJ databases">
        <title>Paraeoetvoesia sp. YC-7-48 draft genome sequence.</title>
        <authorList>
            <person name="Yao L."/>
        </authorList>
    </citation>
    <scope>NUCLEOTIDE SEQUENCE [LARGE SCALE GENOMIC DNA]</scope>
    <source>
        <strain evidence="2">YC-7-48</strain>
    </source>
</reference>
<protein>
    <submittedName>
        <fullName evidence="1">Uncharacterized protein</fullName>
    </submittedName>
</protein>
<dbReference type="Proteomes" id="UP000545386">
    <property type="component" value="Unassembled WGS sequence"/>
</dbReference>
<proteinExistence type="predicted"/>
<gene>
    <name evidence="1" type="ORF">GTU67_13960</name>
</gene>
<comment type="caution">
    <text evidence="1">The sequence shown here is derived from an EMBL/GenBank/DDBJ whole genome shotgun (WGS) entry which is preliminary data.</text>
</comment>
<organism evidence="1 2">
    <name type="scientific">Pusillimonas minor</name>
    <dbReference type="NCBI Taxonomy" id="2697024"/>
    <lineage>
        <taxon>Bacteria</taxon>
        <taxon>Pseudomonadati</taxon>
        <taxon>Pseudomonadota</taxon>
        <taxon>Betaproteobacteria</taxon>
        <taxon>Burkholderiales</taxon>
        <taxon>Alcaligenaceae</taxon>
        <taxon>Pusillimonas</taxon>
    </lineage>
</organism>
<sequence>MKLKINFSAAQWSFRTAMLATVFADAKAQQSDFENDFDDHVDKFFLGRAGRLSKEQCAYFEAVNRSLKLSDPSFDIQNEKLPAIVWLRLAFRVWLMHGGVSNECLASYEKWRADAIRRNQLILVAPKPLALQIKGGQVSGAAIKMRPDCYTLDLFLIAKNIEPPGLREPWRVVRVPFENYSQESEQVAPTVKSRAFQHAVGVARYEQAEKAIRKAAQNRLLGRKLSMAVDKRTNKYLYEGRREDLLADLKAKKCPVTAGKGNPPFKPQ</sequence>
<evidence type="ECO:0000313" key="1">
    <source>
        <dbReference type="EMBL" id="MBC2771012.1"/>
    </source>
</evidence>
<dbReference type="RefSeq" id="WP_185780654.1">
    <property type="nucleotide sequence ID" value="NZ_JACJUU010000017.1"/>
</dbReference>